<accession>A0ABR4B3R3</accession>
<feature type="region of interest" description="Disordered" evidence="1">
    <location>
        <begin position="63"/>
        <end position="135"/>
    </location>
</feature>
<organism evidence="2 3">
    <name type="scientific">Lepraria finkii</name>
    <dbReference type="NCBI Taxonomy" id="1340010"/>
    <lineage>
        <taxon>Eukaryota</taxon>
        <taxon>Fungi</taxon>
        <taxon>Dikarya</taxon>
        <taxon>Ascomycota</taxon>
        <taxon>Pezizomycotina</taxon>
        <taxon>Lecanoromycetes</taxon>
        <taxon>OSLEUM clade</taxon>
        <taxon>Lecanoromycetidae</taxon>
        <taxon>Lecanorales</taxon>
        <taxon>Lecanorineae</taxon>
        <taxon>Stereocaulaceae</taxon>
        <taxon>Lepraria</taxon>
    </lineage>
</organism>
<keyword evidence="3" id="KW-1185">Reference proteome</keyword>
<protein>
    <submittedName>
        <fullName evidence="2">Uncharacterized protein</fullName>
    </submittedName>
</protein>
<comment type="caution">
    <text evidence="2">The sequence shown here is derived from an EMBL/GenBank/DDBJ whole genome shotgun (WGS) entry which is preliminary data.</text>
</comment>
<dbReference type="InterPro" id="IPR005819">
    <property type="entry name" value="H1/H5"/>
</dbReference>
<dbReference type="Proteomes" id="UP001590951">
    <property type="component" value="Unassembled WGS sequence"/>
</dbReference>
<feature type="compositionally biased region" description="Basic residues" evidence="1">
    <location>
        <begin position="94"/>
        <end position="135"/>
    </location>
</feature>
<sequence length="200" mass="22126">MIFQGGRAIGRLPQLSIQCLGGRRAALSSSNVERVAALHNAFQTQYIFDLALKHSLATPNFRRTYADQPVSRPKAHTGRTTTAARKAPTTSKTKAAKKPASKTKAPKAKPKAKSKAKPRIKPKPAKKAKAKPKRKVLAEAQKSAATIKSLRSLRSNLLVEFPRMHGRCSSAKRQRKPPQDLREIILSEISPHKRVWNTKT</sequence>
<reference evidence="2 3" key="1">
    <citation type="submission" date="2024-09" db="EMBL/GenBank/DDBJ databases">
        <title>Rethinking Asexuality: The Enigmatic Case of Functional Sexual Genes in Lepraria (Stereocaulaceae).</title>
        <authorList>
            <person name="Doellman M."/>
            <person name="Sun Y."/>
            <person name="Barcenas-Pena A."/>
            <person name="Lumbsch H.T."/>
            <person name="Grewe F."/>
        </authorList>
    </citation>
    <scope>NUCLEOTIDE SEQUENCE [LARGE SCALE GENOMIC DNA]</scope>
    <source>
        <strain evidence="2 3">Grewe 0041</strain>
    </source>
</reference>
<feature type="compositionally biased region" description="Low complexity" evidence="1">
    <location>
        <begin position="80"/>
        <end position="93"/>
    </location>
</feature>
<dbReference type="EMBL" id="JBHFEH010000031">
    <property type="protein sequence ID" value="KAL2051932.1"/>
    <property type="molecule type" value="Genomic_DNA"/>
</dbReference>
<dbReference type="PRINTS" id="PR00624">
    <property type="entry name" value="HISTONEH5"/>
</dbReference>
<evidence type="ECO:0000313" key="3">
    <source>
        <dbReference type="Proteomes" id="UP001590951"/>
    </source>
</evidence>
<proteinExistence type="predicted"/>
<evidence type="ECO:0000256" key="1">
    <source>
        <dbReference type="SAM" id="MobiDB-lite"/>
    </source>
</evidence>
<evidence type="ECO:0000313" key="2">
    <source>
        <dbReference type="EMBL" id="KAL2051932.1"/>
    </source>
</evidence>
<gene>
    <name evidence="2" type="ORF">ABVK25_007847</name>
</gene>
<name>A0ABR4B3R3_9LECA</name>